<dbReference type="InterPro" id="IPR011006">
    <property type="entry name" value="CheY-like_superfamily"/>
</dbReference>
<dbReference type="InterPro" id="IPR050595">
    <property type="entry name" value="Bact_response_regulator"/>
</dbReference>
<organism evidence="5 6">
    <name type="scientific">Sorangium cellulosum</name>
    <name type="common">Polyangium cellulosum</name>
    <dbReference type="NCBI Taxonomy" id="56"/>
    <lineage>
        <taxon>Bacteria</taxon>
        <taxon>Pseudomonadati</taxon>
        <taxon>Myxococcota</taxon>
        <taxon>Polyangia</taxon>
        <taxon>Polyangiales</taxon>
        <taxon>Polyangiaceae</taxon>
        <taxon>Sorangium</taxon>
    </lineage>
</organism>
<gene>
    <name evidence="5" type="ORF">BE08_26965</name>
</gene>
<dbReference type="PANTHER" id="PTHR44591:SF3">
    <property type="entry name" value="RESPONSE REGULATORY DOMAIN-CONTAINING PROTEIN"/>
    <property type="match status" value="1"/>
</dbReference>
<dbReference type="SUPFAM" id="SSF52172">
    <property type="entry name" value="CheY-like"/>
    <property type="match status" value="1"/>
</dbReference>
<name>A0A150P3K8_SORCE</name>
<dbReference type="InterPro" id="IPR001789">
    <property type="entry name" value="Sig_transdc_resp-reg_receiver"/>
</dbReference>
<evidence type="ECO:0000313" key="5">
    <source>
        <dbReference type="EMBL" id="KYF50273.1"/>
    </source>
</evidence>
<comment type="caution">
    <text evidence="5">The sequence shown here is derived from an EMBL/GenBank/DDBJ whole genome shotgun (WGS) entry which is preliminary data.</text>
</comment>
<dbReference type="Pfam" id="PF00072">
    <property type="entry name" value="Response_reg"/>
    <property type="match status" value="1"/>
</dbReference>
<feature type="domain" description="Response regulatory" evidence="4">
    <location>
        <begin position="25"/>
        <end position="136"/>
    </location>
</feature>
<sequence>MSEPRPTDGPNAPRLTPPPPNPRAPVLLVDDDAELREMLREMLEAAGYDVYCASNGKEALDLLHQADPPPGLILLDLMMPIMTGEEMLAALKQVHALAAIPVTIVSGHDTPPKGAPYLKKPVDFGALLGVVQKTCG</sequence>
<dbReference type="PROSITE" id="PS50110">
    <property type="entry name" value="RESPONSE_REGULATORY"/>
    <property type="match status" value="1"/>
</dbReference>
<feature type="modified residue" description="4-aspartylphosphate" evidence="2">
    <location>
        <position position="76"/>
    </location>
</feature>
<evidence type="ECO:0000313" key="6">
    <source>
        <dbReference type="Proteomes" id="UP000075420"/>
    </source>
</evidence>
<feature type="region of interest" description="Disordered" evidence="3">
    <location>
        <begin position="1"/>
        <end position="25"/>
    </location>
</feature>
<reference evidence="5 6" key="1">
    <citation type="submission" date="2014-02" db="EMBL/GenBank/DDBJ databases">
        <title>The small core and large imbalanced accessory genome model reveals a collaborative survival strategy of Sorangium cellulosum strains in nature.</title>
        <authorList>
            <person name="Han K."/>
            <person name="Peng R."/>
            <person name="Blom J."/>
            <person name="Li Y.-Z."/>
        </authorList>
    </citation>
    <scope>NUCLEOTIDE SEQUENCE [LARGE SCALE GENOMIC DNA]</scope>
    <source>
        <strain evidence="5 6">So0157-25</strain>
    </source>
</reference>
<protein>
    <recommendedName>
        <fullName evidence="4">Response regulatory domain-containing protein</fullName>
    </recommendedName>
</protein>
<proteinExistence type="predicted"/>
<evidence type="ECO:0000256" key="3">
    <source>
        <dbReference type="SAM" id="MobiDB-lite"/>
    </source>
</evidence>
<dbReference type="PANTHER" id="PTHR44591">
    <property type="entry name" value="STRESS RESPONSE REGULATOR PROTEIN 1"/>
    <property type="match status" value="1"/>
</dbReference>
<dbReference type="GO" id="GO:0000160">
    <property type="term" value="P:phosphorelay signal transduction system"/>
    <property type="evidence" value="ECO:0007669"/>
    <property type="project" value="InterPro"/>
</dbReference>
<dbReference type="Gene3D" id="3.40.50.2300">
    <property type="match status" value="1"/>
</dbReference>
<dbReference type="SMART" id="SM00448">
    <property type="entry name" value="REC"/>
    <property type="match status" value="1"/>
</dbReference>
<evidence type="ECO:0000259" key="4">
    <source>
        <dbReference type="PROSITE" id="PS50110"/>
    </source>
</evidence>
<dbReference type="Proteomes" id="UP000075420">
    <property type="component" value="Unassembled WGS sequence"/>
</dbReference>
<keyword evidence="1 2" id="KW-0597">Phosphoprotein</keyword>
<accession>A0A150P3K8</accession>
<dbReference type="AlphaFoldDB" id="A0A150P3K8"/>
<evidence type="ECO:0000256" key="1">
    <source>
        <dbReference type="ARBA" id="ARBA00022553"/>
    </source>
</evidence>
<dbReference type="CDD" id="cd00156">
    <property type="entry name" value="REC"/>
    <property type="match status" value="1"/>
</dbReference>
<dbReference type="EMBL" id="JELY01003248">
    <property type="protein sequence ID" value="KYF50273.1"/>
    <property type="molecule type" value="Genomic_DNA"/>
</dbReference>
<evidence type="ECO:0000256" key="2">
    <source>
        <dbReference type="PROSITE-ProRule" id="PRU00169"/>
    </source>
</evidence>